<dbReference type="GeneID" id="36400839"/>
<dbReference type="RefSeq" id="XP_024574098.1">
    <property type="nucleotide sequence ID" value="XM_024723086.1"/>
</dbReference>
<reference evidence="2" key="1">
    <citation type="submission" date="2014-09" db="EMBL/GenBank/DDBJ databases">
        <authorList>
            <person name="Sharma Rahul"/>
            <person name="Thines Marco"/>
        </authorList>
    </citation>
    <scope>NUCLEOTIDE SEQUENCE [LARGE SCALE GENOMIC DNA]</scope>
</reference>
<dbReference type="EMBL" id="CCYD01000290">
    <property type="protein sequence ID" value="CEG37729.1"/>
    <property type="molecule type" value="Genomic_DNA"/>
</dbReference>
<sequence>MTVPHSPITPGWDAECHGSAYILPASAQRASATGPMPAQIPNRRSRVLNVIFLNEARHVNCDAS</sequence>
<accession>A0A0P1AA43</accession>
<proteinExistence type="predicted"/>
<keyword evidence="2" id="KW-1185">Reference proteome</keyword>
<dbReference type="AlphaFoldDB" id="A0A0P1AA43"/>
<protein>
    <submittedName>
        <fullName evidence="1">Uncharacterized protein</fullName>
    </submittedName>
</protein>
<evidence type="ECO:0000313" key="1">
    <source>
        <dbReference type="EMBL" id="CEG37729.1"/>
    </source>
</evidence>
<evidence type="ECO:0000313" key="2">
    <source>
        <dbReference type="Proteomes" id="UP000054928"/>
    </source>
</evidence>
<dbReference type="Proteomes" id="UP000054928">
    <property type="component" value="Unassembled WGS sequence"/>
</dbReference>
<name>A0A0P1AA43_PLAHL</name>
<organism evidence="1 2">
    <name type="scientific">Plasmopara halstedii</name>
    <name type="common">Downy mildew of sunflower</name>
    <dbReference type="NCBI Taxonomy" id="4781"/>
    <lineage>
        <taxon>Eukaryota</taxon>
        <taxon>Sar</taxon>
        <taxon>Stramenopiles</taxon>
        <taxon>Oomycota</taxon>
        <taxon>Peronosporomycetes</taxon>
        <taxon>Peronosporales</taxon>
        <taxon>Peronosporaceae</taxon>
        <taxon>Plasmopara</taxon>
    </lineage>
</organism>